<keyword evidence="1" id="KW-0472">Membrane</keyword>
<keyword evidence="1" id="KW-1133">Transmembrane helix</keyword>
<feature type="transmembrane region" description="Helical" evidence="1">
    <location>
        <begin position="248"/>
        <end position="264"/>
    </location>
</feature>
<feature type="transmembrane region" description="Helical" evidence="1">
    <location>
        <begin position="174"/>
        <end position="202"/>
    </location>
</feature>
<dbReference type="EMBL" id="CP094358">
    <property type="protein sequence ID" value="UOB18635.1"/>
    <property type="molecule type" value="Genomic_DNA"/>
</dbReference>
<dbReference type="KEGG" id="fbm:MQE35_04935"/>
<dbReference type="PANTHER" id="PTHR43471">
    <property type="entry name" value="ABC TRANSPORTER PERMEASE"/>
    <property type="match status" value="1"/>
</dbReference>
<evidence type="ECO:0000313" key="3">
    <source>
        <dbReference type="Proteomes" id="UP000831290"/>
    </source>
</evidence>
<feature type="transmembrane region" description="Helical" evidence="1">
    <location>
        <begin position="130"/>
        <end position="153"/>
    </location>
</feature>
<name>A0A9E6ZQH3_9FLAO</name>
<accession>A0A9E6ZQH3</accession>
<dbReference type="PANTHER" id="PTHR43471:SF1">
    <property type="entry name" value="ABC TRANSPORTER PERMEASE PROTEIN NOSY-RELATED"/>
    <property type="match status" value="1"/>
</dbReference>
<dbReference type="Pfam" id="PF12040">
    <property type="entry name" value="DUF3526"/>
    <property type="match status" value="1"/>
</dbReference>
<dbReference type="AlphaFoldDB" id="A0A9E6ZQH3"/>
<dbReference type="Proteomes" id="UP000831290">
    <property type="component" value="Chromosome"/>
</dbReference>
<keyword evidence="3" id="KW-1185">Reference proteome</keyword>
<dbReference type="RefSeq" id="WP_255845248.1">
    <property type="nucleotide sequence ID" value="NZ_CP094358.1"/>
</dbReference>
<feature type="transmembrane region" description="Helical" evidence="1">
    <location>
        <begin position="456"/>
        <end position="477"/>
    </location>
</feature>
<feature type="transmembrane region" description="Helical" evidence="1">
    <location>
        <begin position="21"/>
        <end position="39"/>
    </location>
</feature>
<sequence length="483" mass="55101">MKPNNIILFAKNFWRNAFKSAIIYVMFVIFVLLTVYAAVSGAKNYEQQNTIRIEHQQKARESWEANPDKHPHRMAHFGTFAFRLKHPLSMFDYGIESFTGNAVFLEAHKQNSVNFSDASFSTGMLRFGELSMAMILQIVLPLIVFFIGFSAIVSERENGSLKILITQGASWKSILLGNSLGLFGVILIFFFPVLLITCAFLFLDKSILNSSHSWIRFVILMFSYLVFLAILSMFTIIVSASSKTSKNALLKLLGIWLVMVVLLPKTSQALGNYFFSTPSKSEFQAAIEKDVSQIGNSHNPDDPYYAKLRDSVLAAHNVERVEDLPFNYGGYVMGVGEKTSSEIYNKHYNRLVNIYQQQNSFSRFTSLLDPFISIKNLSMALSGTDYESYVDFQKQAEKYRYDLAQEMNELQMEYINPEKVSGSEGKLHVVDHEHWEEFPDFAYKFSSIKKSLSRELFAIVSLLMWVFISAILINYLTKKAKAI</sequence>
<evidence type="ECO:0000256" key="1">
    <source>
        <dbReference type="SAM" id="Phobius"/>
    </source>
</evidence>
<evidence type="ECO:0000313" key="2">
    <source>
        <dbReference type="EMBL" id="UOB18635.1"/>
    </source>
</evidence>
<protein>
    <submittedName>
        <fullName evidence="2">DUF3526 domain-containing protein</fullName>
    </submittedName>
</protein>
<proteinExistence type="predicted"/>
<feature type="transmembrane region" description="Helical" evidence="1">
    <location>
        <begin position="214"/>
        <end position="236"/>
    </location>
</feature>
<dbReference type="InterPro" id="IPR021913">
    <property type="entry name" value="DUF3526"/>
</dbReference>
<keyword evidence="1" id="KW-0812">Transmembrane</keyword>
<organism evidence="2 3">
    <name type="scientific">Abyssalbus ytuae</name>
    <dbReference type="NCBI Taxonomy" id="2926907"/>
    <lineage>
        <taxon>Bacteria</taxon>
        <taxon>Pseudomonadati</taxon>
        <taxon>Bacteroidota</taxon>
        <taxon>Flavobacteriia</taxon>
        <taxon>Flavobacteriales</taxon>
        <taxon>Flavobacteriaceae</taxon>
        <taxon>Abyssalbus</taxon>
    </lineage>
</organism>
<reference evidence="2" key="1">
    <citation type="submission" date="2022-03" db="EMBL/GenBank/DDBJ databases">
        <title>Description of Abyssus ytuae gen. nov., sp. nov., a novel member of the family Flavobacteriaceae isolated from the sediment of Mariana Trench.</title>
        <authorList>
            <person name="Zhang J."/>
            <person name="Xu X."/>
        </authorList>
    </citation>
    <scope>NUCLEOTIDE SEQUENCE</scope>
    <source>
        <strain evidence="2">MT3330</strain>
    </source>
</reference>
<gene>
    <name evidence="2" type="ORF">MQE35_04935</name>
</gene>